<proteinExistence type="predicted"/>
<dbReference type="RefSeq" id="WP_073028296.1">
    <property type="nucleotide sequence ID" value="NZ_FQXJ01000004.1"/>
</dbReference>
<dbReference type="STRING" id="1121420.SAMN02746098_00963"/>
<dbReference type="InterPro" id="IPR001646">
    <property type="entry name" value="5peptide_repeat"/>
</dbReference>
<dbReference type="EMBL" id="FQXJ01000004">
    <property type="protein sequence ID" value="SHH62638.1"/>
    <property type="molecule type" value="Genomic_DNA"/>
</dbReference>
<dbReference type="PANTHER" id="PTHR14136:SF37">
    <property type="entry name" value="PENTAPEPTIDE REPEAT-CONTAINING PROTEIN"/>
    <property type="match status" value="1"/>
</dbReference>
<dbReference type="Proteomes" id="UP000183954">
    <property type="component" value="Unassembled WGS sequence"/>
</dbReference>
<dbReference type="Pfam" id="PF00805">
    <property type="entry name" value="Pentapeptide"/>
    <property type="match status" value="1"/>
</dbReference>
<dbReference type="PANTHER" id="PTHR14136">
    <property type="entry name" value="BTB_POZ DOMAIN-CONTAINING PROTEIN KCTD9"/>
    <property type="match status" value="1"/>
</dbReference>
<dbReference type="OrthoDB" id="154708at2"/>
<protein>
    <submittedName>
        <fullName evidence="1">Uncharacterized protein YjbI, contains pentapeptide repeats</fullName>
    </submittedName>
</protein>
<organism evidence="1 2">
    <name type="scientific">Desulfosporosinus lacus DSM 15449</name>
    <dbReference type="NCBI Taxonomy" id="1121420"/>
    <lineage>
        <taxon>Bacteria</taxon>
        <taxon>Bacillati</taxon>
        <taxon>Bacillota</taxon>
        <taxon>Clostridia</taxon>
        <taxon>Eubacteriales</taxon>
        <taxon>Desulfitobacteriaceae</taxon>
        <taxon>Desulfosporosinus</taxon>
    </lineage>
</organism>
<dbReference type="InterPro" id="IPR051082">
    <property type="entry name" value="Pentapeptide-BTB/POZ_domain"/>
</dbReference>
<keyword evidence="2" id="KW-1185">Reference proteome</keyword>
<gene>
    <name evidence="1" type="ORF">SAMN02746098_00963</name>
</gene>
<sequence>MSENHEYSVSFPEKNRQNLRADCETCFGLCCVALYFSASEGFPNNKEAGQACLNLQPDFRCNIHKNLRELGLKGCTAFDCFGAGQKVSQVSFGGHDWRKVPESANQMFKVFLIMRQLHELLWYLTETLTLQPARPIHGALSSMLAKTELLTHLSPDSLEELDVSAHRAEVNTLLLKTSELVRTEARRGQKVHSQRRKTFGRGACLIAADLRKVDLRGANLRGACLITANLSGTDLSGTDLIGADFRDANLRGADFTKSIFLTQAQLNVAKGDTGTKIPLSLNRPEHWEHPYV</sequence>
<name>A0A1M5UIB3_9FIRM</name>
<dbReference type="SUPFAM" id="SSF141571">
    <property type="entry name" value="Pentapeptide repeat-like"/>
    <property type="match status" value="1"/>
</dbReference>
<dbReference type="AlphaFoldDB" id="A0A1M5UIB3"/>
<evidence type="ECO:0000313" key="2">
    <source>
        <dbReference type="Proteomes" id="UP000183954"/>
    </source>
</evidence>
<reference evidence="2" key="1">
    <citation type="submission" date="2016-11" db="EMBL/GenBank/DDBJ databases">
        <authorList>
            <person name="Varghese N."/>
            <person name="Submissions S."/>
        </authorList>
    </citation>
    <scope>NUCLEOTIDE SEQUENCE [LARGE SCALE GENOMIC DNA]</scope>
    <source>
        <strain evidence="2">DSM 15449</strain>
    </source>
</reference>
<evidence type="ECO:0000313" key="1">
    <source>
        <dbReference type="EMBL" id="SHH62638.1"/>
    </source>
</evidence>
<accession>A0A1M5UIB3</accession>
<dbReference type="Gene3D" id="2.160.20.80">
    <property type="entry name" value="E3 ubiquitin-protein ligase SopA"/>
    <property type="match status" value="1"/>
</dbReference>